<dbReference type="EMBL" id="CAJEWN010000023">
    <property type="protein sequence ID" value="CAD2139456.1"/>
    <property type="molecule type" value="Genomic_DNA"/>
</dbReference>
<dbReference type="AlphaFoldDB" id="A0A6V7U0D0"/>
<reference evidence="1 2" key="1">
    <citation type="submission" date="2020-08" db="EMBL/GenBank/DDBJ databases">
        <authorList>
            <person name="Koutsovoulos G."/>
            <person name="Danchin GJ E."/>
        </authorList>
    </citation>
    <scope>NUCLEOTIDE SEQUENCE [LARGE SCALE GENOMIC DNA]</scope>
</reference>
<proteinExistence type="predicted"/>
<sequence>MASAYSLPTCTQMSNVCSQLVVFSFPFHLPTLIKIENCPYI</sequence>
<name>A0A6V7U0D0_MELEN</name>
<accession>A0A6V7U0D0</accession>
<organism evidence="1 2">
    <name type="scientific">Meloidogyne enterolobii</name>
    <name type="common">Root-knot nematode worm</name>
    <name type="synonym">Meloidogyne mayaguensis</name>
    <dbReference type="NCBI Taxonomy" id="390850"/>
    <lineage>
        <taxon>Eukaryota</taxon>
        <taxon>Metazoa</taxon>
        <taxon>Ecdysozoa</taxon>
        <taxon>Nematoda</taxon>
        <taxon>Chromadorea</taxon>
        <taxon>Rhabditida</taxon>
        <taxon>Tylenchina</taxon>
        <taxon>Tylenchomorpha</taxon>
        <taxon>Tylenchoidea</taxon>
        <taxon>Meloidogynidae</taxon>
        <taxon>Meloidogyninae</taxon>
        <taxon>Meloidogyne</taxon>
    </lineage>
</organism>
<gene>
    <name evidence="1" type="ORF">MENT_LOCUS6146</name>
</gene>
<evidence type="ECO:0000313" key="2">
    <source>
        <dbReference type="Proteomes" id="UP000580250"/>
    </source>
</evidence>
<dbReference type="Proteomes" id="UP000580250">
    <property type="component" value="Unassembled WGS sequence"/>
</dbReference>
<comment type="caution">
    <text evidence="1">The sequence shown here is derived from an EMBL/GenBank/DDBJ whole genome shotgun (WGS) entry which is preliminary data.</text>
</comment>
<protein>
    <submittedName>
        <fullName evidence="1">Uncharacterized protein</fullName>
    </submittedName>
</protein>
<evidence type="ECO:0000313" key="1">
    <source>
        <dbReference type="EMBL" id="CAD2139456.1"/>
    </source>
</evidence>